<dbReference type="CDD" id="cd03801">
    <property type="entry name" value="GT4_PimA-like"/>
    <property type="match status" value="1"/>
</dbReference>
<comment type="caution">
    <text evidence="2">The sequence shown here is derived from an EMBL/GenBank/DDBJ whole genome shotgun (WGS) entry which is preliminary data.</text>
</comment>
<dbReference type="Pfam" id="PF00535">
    <property type="entry name" value="Glycos_transf_2"/>
    <property type="match status" value="1"/>
</dbReference>
<feature type="domain" description="Glycosyltransferase 2-like" evidence="1">
    <location>
        <begin position="73"/>
        <end position="192"/>
    </location>
</feature>
<accession>A0ABS7TBA8</accession>
<dbReference type="PANTHER" id="PTHR43179">
    <property type="entry name" value="RHAMNOSYLTRANSFERASE WBBL"/>
    <property type="match status" value="1"/>
</dbReference>
<dbReference type="EMBL" id="JAIQDJ010000001">
    <property type="protein sequence ID" value="MBZ4185124.1"/>
    <property type="molecule type" value="Genomic_DNA"/>
</dbReference>
<dbReference type="Gene3D" id="3.90.550.10">
    <property type="entry name" value="Spore Coat Polysaccharide Biosynthesis Protein SpsA, Chain A"/>
    <property type="match status" value="1"/>
</dbReference>
<keyword evidence="3" id="KW-1185">Reference proteome</keyword>
<evidence type="ECO:0000313" key="2">
    <source>
        <dbReference type="EMBL" id="MBZ4185124.1"/>
    </source>
</evidence>
<keyword evidence="2" id="KW-0808">Transferase</keyword>
<evidence type="ECO:0000259" key="1">
    <source>
        <dbReference type="Pfam" id="PF00535"/>
    </source>
</evidence>
<name>A0ABS7TBA8_9GAMM</name>
<dbReference type="Gene3D" id="3.40.50.2000">
    <property type="entry name" value="Glycogen Phosphorylase B"/>
    <property type="match status" value="1"/>
</dbReference>
<keyword evidence="2" id="KW-0328">Glycosyltransferase</keyword>
<dbReference type="RefSeq" id="WP_223626271.1">
    <property type="nucleotide sequence ID" value="NZ_JAIQDJ010000001.1"/>
</dbReference>
<organism evidence="2 3">
    <name type="scientific">Thermomonas beijingensis</name>
    <dbReference type="NCBI Taxonomy" id="2872701"/>
    <lineage>
        <taxon>Bacteria</taxon>
        <taxon>Pseudomonadati</taxon>
        <taxon>Pseudomonadota</taxon>
        <taxon>Gammaproteobacteria</taxon>
        <taxon>Lysobacterales</taxon>
        <taxon>Lysobacteraceae</taxon>
        <taxon>Thermomonas</taxon>
    </lineage>
</organism>
<dbReference type="InterPro" id="IPR001173">
    <property type="entry name" value="Glyco_trans_2-like"/>
</dbReference>
<dbReference type="PANTHER" id="PTHR43179:SF7">
    <property type="entry name" value="RHAMNOSYLTRANSFERASE WBBL"/>
    <property type="match status" value="1"/>
</dbReference>
<reference evidence="2" key="1">
    <citation type="submission" date="2021-09" db="EMBL/GenBank/DDBJ databases">
        <authorList>
            <person name="Wu T."/>
            <person name="Guo S.Z."/>
        </authorList>
    </citation>
    <scope>NUCLEOTIDE SEQUENCE</scope>
    <source>
        <strain evidence="2">RSS-23</strain>
    </source>
</reference>
<proteinExistence type="predicted"/>
<dbReference type="InterPro" id="IPR029044">
    <property type="entry name" value="Nucleotide-diphossugar_trans"/>
</dbReference>
<gene>
    <name evidence="2" type="ORF">K7B09_02130</name>
</gene>
<dbReference type="SUPFAM" id="SSF53448">
    <property type="entry name" value="Nucleotide-diphospho-sugar transferases"/>
    <property type="match status" value="1"/>
</dbReference>
<dbReference type="EC" id="2.4.-.-" evidence="2"/>
<dbReference type="CDD" id="cd04186">
    <property type="entry name" value="GT_2_like_c"/>
    <property type="match status" value="1"/>
</dbReference>
<dbReference type="Pfam" id="PF13692">
    <property type="entry name" value="Glyco_trans_1_4"/>
    <property type="match status" value="1"/>
</dbReference>
<evidence type="ECO:0000313" key="3">
    <source>
        <dbReference type="Proteomes" id="UP001430290"/>
    </source>
</evidence>
<sequence length="696" mass="75486">MPILIEARFWWQRAQGLWRRGVTSLRTRGLAASAQRLALHLHHPTPSVRALYAPQSTPFAPFHMASAAQPQVSLIIPVYGAWAHTLACLRALAEHPPLIPFEVIVVDDASPDDSLQLLRQIEGIRVHARSENGGFIAACNDGAGLAQGEHLVFLNNDTVPQPGWLDALLATFAQHPEAGLVGAQLVYPNGRLQEAGAVVFADGSAWNYGRLDDPARCQYNYLRDADYLSGAAIAIPHALFEQLGGFDTRYAPAYYEDTDLAFAVRAAGKRVLYQPAAVVVHDEGSSAGTDLSCGPKAAQVRNRAVFAGKWQAALATQPAAGSIPTPGLLHRQQRQVLIIDALTPQPDRDSGSLRLRNIIQVLIEEGAHVLFVPANRSANGDYTRALQAMGVEVWYAPSMPRWPAWLREHGPRLHAVMTCRHYVASELFPLLRKFAPQARLIFDTVDLHYLREQRAAQLRGDAAGLRAAELTRKAELGLIARADVSVVVSHIERALLVQELPNAQVQVLSNVHAPAPAGPGRAERADLLFVGGFRHPPNVDAVHWFVADVLPLIHARRPDIALHCIGADVPDSIAALSGTAGVRIHGHVPDLQRWLDACLVSVAPLRFGAGVKGKINQAMAHGLPVVATHCAVEGMHLQDGSDVLVASDANAFAQAVIRLHDDTALWEQLAANGRANVAQHFSLESARPTLRHLFLD</sequence>
<dbReference type="Proteomes" id="UP001430290">
    <property type="component" value="Unassembled WGS sequence"/>
</dbReference>
<dbReference type="GO" id="GO:0016757">
    <property type="term" value="F:glycosyltransferase activity"/>
    <property type="evidence" value="ECO:0007669"/>
    <property type="project" value="UniProtKB-KW"/>
</dbReference>
<protein>
    <submittedName>
        <fullName evidence="2">Glycosyltransferase</fullName>
        <ecNumber evidence="2">2.4.-.-</ecNumber>
    </submittedName>
</protein>
<dbReference type="SUPFAM" id="SSF53756">
    <property type="entry name" value="UDP-Glycosyltransferase/glycogen phosphorylase"/>
    <property type="match status" value="1"/>
</dbReference>